<keyword evidence="3" id="KW-1185">Reference proteome</keyword>
<dbReference type="EMBL" id="MTPX02000073">
    <property type="protein sequence ID" value="PHP51937.1"/>
    <property type="molecule type" value="Genomic_DNA"/>
</dbReference>
<feature type="transmembrane region" description="Helical" evidence="1">
    <location>
        <begin position="37"/>
        <end position="56"/>
    </location>
</feature>
<evidence type="ECO:0000313" key="3">
    <source>
        <dbReference type="Proteomes" id="UP000194577"/>
    </source>
</evidence>
<dbReference type="RefSeq" id="WP_086615764.1">
    <property type="nucleotide sequence ID" value="NZ_MTPX02000073.1"/>
</dbReference>
<protein>
    <submittedName>
        <fullName evidence="2">Uncharacterized protein</fullName>
    </submittedName>
</protein>
<keyword evidence="1" id="KW-0812">Transmembrane</keyword>
<gene>
    <name evidence="2" type="ORF">BW737_013355</name>
</gene>
<comment type="caution">
    <text evidence="2">The sequence shown here is derived from an EMBL/GenBank/DDBJ whole genome shotgun (WGS) entry which is preliminary data.</text>
</comment>
<evidence type="ECO:0000256" key="1">
    <source>
        <dbReference type="SAM" id="Phobius"/>
    </source>
</evidence>
<evidence type="ECO:0000313" key="2">
    <source>
        <dbReference type="EMBL" id="PHP51937.1"/>
    </source>
</evidence>
<proteinExistence type="predicted"/>
<name>A0ABX4MCY6_9ACTO</name>
<sequence length="75" mass="7796">MLHLMCALQIIVGDFADTVQGRLGSHDGEKGASTVEWVIITGFLIVLAALVGRVIYGLVQDASSNLEVPSLGGGD</sequence>
<accession>A0ABX4MCY6</accession>
<dbReference type="Proteomes" id="UP000194577">
    <property type="component" value="Unassembled WGS sequence"/>
</dbReference>
<organism evidence="2 3">
    <name type="scientific">Actinomyces ruminis</name>
    <dbReference type="NCBI Taxonomy" id="1937003"/>
    <lineage>
        <taxon>Bacteria</taxon>
        <taxon>Bacillati</taxon>
        <taxon>Actinomycetota</taxon>
        <taxon>Actinomycetes</taxon>
        <taxon>Actinomycetales</taxon>
        <taxon>Actinomycetaceae</taxon>
        <taxon>Actinomyces</taxon>
    </lineage>
</organism>
<reference evidence="2 3" key="1">
    <citation type="submission" date="2017-10" db="EMBL/GenBank/DDBJ databases">
        <title>Draft genome sequence of cellulolytic Actinomyces sp CtC72 isolated from cattle rumen fluid.</title>
        <authorList>
            <person name="Joshi A.J."/>
            <person name="Vasudevan G."/>
            <person name="Lanjekar V.B."/>
            <person name="Hivarkar S."/>
            <person name="Engineer A."/>
            <person name="Pore S.D."/>
            <person name="Dhakephalkar P.K."/>
            <person name="Dagar S."/>
        </authorList>
    </citation>
    <scope>NUCLEOTIDE SEQUENCE [LARGE SCALE GENOMIC DNA]</scope>
    <source>
        <strain evidence="3">CtC72</strain>
    </source>
</reference>
<keyword evidence="1" id="KW-0472">Membrane</keyword>
<keyword evidence="1" id="KW-1133">Transmembrane helix</keyword>